<evidence type="ECO:0000256" key="3">
    <source>
        <dbReference type="ARBA" id="ARBA00012787"/>
    </source>
</evidence>
<comment type="catalytic activity">
    <reaction evidence="6">
        <text>uridine(54) in tRNA = pseudouridine(54) in tRNA</text>
        <dbReference type="Rhea" id="RHEA:57876"/>
        <dbReference type="Rhea" id="RHEA-COMP:10193"/>
        <dbReference type="Rhea" id="RHEA-COMP:14141"/>
        <dbReference type="ChEBI" id="CHEBI:65314"/>
        <dbReference type="ChEBI" id="CHEBI:65315"/>
    </reaction>
</comment>
<dbReference type="FunFam" id="3.30.70.2510:FF:000001">
    <property type="entry name" value="tRNA pseudouridine synthase Pus10"/>
    <property type="match status" value="1"/>
</dbReference>
<dbReference type="InterPro" id="IPR020103">
    <property type="entry name" value="PsdUridine_synth_cat_dom_sf"/>
</dbReference>
<accession>A0A3G3IIF1</accession>
<gene>
    <name evidence="11" type="ORF">BKD89_07440</name>
</gene>
<keyword evidence="4" id="KW-0819">tRNA processing</keyword>
<dbReference type="Pfam" id="PF21238">
    <property type="entry name" value="Pus10_C"/>
    <property type="match status" value="1"/>
</dbReference>
<sequence>MEEWISGILDKGKGLAQMGLCDHCLGRMFAKLGENLTDERRGQMIRAALADNGEVFEKDDICPLCEDVFDMVPRFAEAVADKVNTVESDNFLVGCRIDPEQTKREKEMIEEYGLKETAEPLKTELNREIGKVALPMINRAVNFKEPQVVACIDTRFADVTLDCSPIFIAGRYNKLSREIPQTRWPCRICHGKGCPRCHGTGKMYMTSVQEIIGDIALEMADGQEQFFHGMGREDIDACMLGTGRPFVLEISQPRIRDIDLDELEARANESILAQYHGLHFVPRSAVAMYKESDPDKTYRAKVVCEGRIDPDKVKETASKFVDVCLDQRTPQRVEHRRADLVRKRTVYWIKAENITEDSFDLVLKTQSGTYIKEFVSGDEGRTQPNFSETYGAQCKVDLLDVQEIDFRDD</sequence>
<dbReference type="Gene3D" id="3.30.70.2510">
    <property type="match status" value="1"/>
</dbReference>
<comment type="function">
    <text evidence="7">Responsible for synthesis of pseudouridine from uracil-54 and uracil-55 in the psi GC loop of transfer RNAs.</text>
</comment>
<dbReference type="NCBIfam" id="TIGR01213">
    <property type="entry name" value="pseudo_Pus10arc"/>
    <property type="match status" value="1"/>
</dbReference>
<dbReference type="OMA" id="QTRWPCR"/>
<reference evidence="11 12" key="1">
    <citation type="submission" date="2016-10" db="EMBL/GenBank/DDBJ databases">
        <title>Complete genome of the TMA-utilizing, human hosted archaeon Methanomethylophilus alvus Gen. nov, sp. nov., strain Mx-05, derived from a pure culture.</title>
        <authorList>
            <person name="Brugere J.-F."/>
            <person name="Ben Hania W."/>
            <person name="Chaudhary P.P."/>
            <person name="Gaci N."/>
            <person name="Borrel G."/>
            <person name="Cao Van Tuat L."/>
            <person name="Fardeau M.-L."/>
            <person name="Harris H.M.B."/>
            <person name="O'Toole P.W."/>
            <person name="Ollivier B."/>
        </authorList>
    </citation>
    <scope>NUCLEOTIDE SEQUENCE [LARGE SCALE GENOMIC DNA]</scope>
    <source>
        <strain evidence="11 12">Mx-05</strain>
    </source>
</reference>
<dbReference type="Gene3D" id="3.30.70.3190">
    <property type="match status" value="1"/>
</dbReference>
<dbReference type="Pfam" id="PF22023">
    <property type="entry name" value="Pus10_THUMP_arc"/>
    <property type="match status" value="1"/>
</dbReference>
<dbReference type="Proteomes" id="UP000273278">
    <property type="component" value="Chromosome"/>
</dbReference>
<dbReference type="InterPro" id="IPR055174">
    <property type="entry name" value="Pus10_THUMP_arc"/>
</dbReference>
<evidence type="ECO:0000256" key="8">
    <source>
        <dbReference type="ARBA" id="ARBA00082163"/>
    </source>
</evidence>
<evidence type="ECO:0000256" key="2">
    <source>
        <dbReference type="ARBA" id="ARBA00009652"/>
    </source>
</evidence>
<evidence type="ECO:0000256" key="7">
    <source>
        <dbReference type="ARBA" id="ARBA00058132"/>
    </source>
</evidence>
<dbReference type="EC" id="5.4.99.25" evidence="3"/>
<evidence type="ECO:0000256" key="5">
    <source>
        <dbReference type="ARBA" id="ARBA00023235"/>
    </source>
</evidence>
<dbReference type="PANTHER" id="PTHR21568:SF0">
    <property type="entry name" value="TRNA PSEUDOURIDINE SYNTHASE PUS10"/>
    <property type="match status" value="1"/>
</dbReference>
<dbReference type="GO" id="GO:0160148">
    <property type="term" value="F:tRNA pseudouridine(55) synthase activity"/>
    <property type="evidence" value="ECO:0007669"/>
    <property type="project" value="UniProtKB-EC"/>
</dbReference>
<comment type="catalytic activity">
    <reaction evidence="1">
        <text>uridine(55) in tRNA = pseudouridine(55) in tRNA</text>
        <dbReference type="Rhea" id="RHEA:42532"/>
        <dbReference type="Rhea" id="RHEA-COMP:10101"/>
        <dbReference type="Rhea" id="RHEA-COMP:10102"/>
        <dbReference type="ChEBI" id="CHEBI:65314"/>
        <dbReference type="ChEBI" id="CHEBI:65315"/>
        <dbReference type="EC" id="5.4.99.25"/>
    </reaction>
</comment>
<evidence type="ECO:0000259" key="9">
    <source>
        <dbReference type="Pfam" id="PF21238"/>
    </source>
</evidence>
<dbReference type="GO" id="GO:0003723">
    <property type="term" value="F:RNA binding"/>
    <property type="evidence" value="ECO:0007669"/>
    <property type="project" value="InterPro"/>
</dbReference>
<evidence type="ECO:0000313" key="11">
    <source>
        <dbReference type="EMBL" id="AYQ55623.1"/>
    </source>
</evidence>
<feature type="domain" description="Pus10-like C-terminal" evidence="9">
    <location>
        <begin position="167"/>
        <end position="405"/>
    </location>
</feature>
<dbReference type="GO" id="GO:0031119">
    <property type="term" value="P:tRNA pseudouridine synthesis"/>
    <property type="evidence" value="ECO:0007669"/>
    <property type="project" value="UniProtKB-ARBA"/>
</dbReference>
<dbReference type="PANTHER" id="PTHR21568">
    <property type="entry name" value="TRNA PSEUDOURIDINE SYNTHASE PUS10"/>
    <property type="match status" value="1"/>
</dbReference>
<proteinExistence type="inferred from homology"/>
<dbReference type="GeneID" id="41322287"/>
<keyword evidence="5" id="KW-0413">Isomerase</keyword>
<protein>
    <recommendedName>
        <fullName evidence="3">tRNA pseudouridine(55) synthase</fullName>
        <ecNumber evidence="3">5.4.99.25</ecNumber>
    </recommendedName>
    <alternativeName>
        <fullName evidence="8">tRNA pseudouridine 54/55 synthase</fullName>
    </alternativeName>
</protein>
<organism evidence="11 12">
    <name type="scientific">Methanomethylophilus alvi</name>
    <dbReference type="NCBI Taxonomy" id="1291540"/>
    <lineage>
        <taxon>Archaea</taxon>
        <taxon>Methanobacteriati</taxon>
        <taxon>Thermoplasmatota</taxon>
        <taxon>Thermoplasmata</taxon>
        <taxon>Methanomassiliicoccales</taxon>
        <taxon>Methanomethylophilaceae</taxon>
        <taxon>Methanomethylophilus</taxon>
    </lineage>
</organism>
<dbReference type="EMBL" id="CP017686">
    <property type="protein sequence ID" value="AYQ55623.1"/>
    <property type="molecule type" value="Genomic_DNA"/>
</dbReference>
<dbReference type="FunFam" id="3.30.70.3190:FF:000001">
    <property type="entry name" value="tRNA pseudouridine synthase Pus10"/>
    <property type="match status" value="1"/>
</dbReference>
<evidence type="ECO:0000259" key="10">
    <source>
        <dbReference type="Pfam" id="PF22023"/>
    </source>
</evidence>
<evidence type="ECO:0000313" key="12">
    <source>
        <dbReference type="Proteomes" id="UP000273278"/>
    </source>
</evidence>
<dbReference type="AlphaFoldDB" id="A0A3G3IIF1"/>
<evidence type="ECO:0000256" key="6">
    <source>
        <dbReference type="ARBA" id="ARBA00050950"/>
    </source>
</evidence>
<evidence type="ECO:0000256" key="1">
    <source>
        <dbReference type="ARBA" id="ARBA00000385"/>
    </source>
</evidence>
<dbReference type="SUPFAM" id="SSF55120">
    <property type="entry name" value="Pseudouridine synthase"/>
    <property type="match status" value="1"/>
</dbReference>
<name>A0A3G3IIF1_9ARCH</name>
<dbReference type="InterPro" id="IPR048741">
    <property type="entry name" value="Pus10-like_C"/>
</dbReference>
<dbReference type="RefSeq" id="WP_015505404.1">
    <property type="nucleotide sequence ID" value="NZ_CAYARO010000001.1"/>
</dbReference>
<dbReference type="InterPro" id="IPR039894">
    <property type="entry name" value="Pus10-like"/>
</dbReference>
<evidence type="ECO:0000256" key="4">
    <source>
        <dbReference type="ARBA" id="ARBA00022694"/>
    </source>
</evidence>
<comment type="similarity">
    <text evidence="2">Belongs to the pseudouridine synthase Pus10 family.</text>
</comment>
<feature type="domain" description="Pus10 THUMP" evidence="10">
    <location>
        <begin position="75"/>
        <end position="153"/>
    </location>
</feature>